<dbReference type="EMBL" id="JACGCI010000038">
    <property type="protein sequence ID" value="KAF6753735.1"/>
    <property type="molecule type" value="Genomic_DNA"/>
</dbReference>
<reference evidence="2 3" key="1">
    <citation type="submission" date="2020-07" db="EMBL/GenBank/DDBJ databases">
        <title>Comparative genomics of pyrophilous fungi reveals a link between fire events and developmental genes.</title>
        <authorList>
            <consortium name="DOE Joint Genome Institute"/>
            <person name="Steindorff A.S."/>
            <person name="Carver A."/>
            <person name="Calhoun S."/>
            <person name="Stillman K."/>
            <person name="Liu H."/>
            <person name="Lipzen A."/>
            <person name="Pangilinan J."/>
            <person name="Labutti K."/>
            <person name="Bruns T.D."/>
            <person name="Grigoriev I.V."/>
        </authorList>
    </citation>
    <scope>NUCLEOTIDE SEQUENCE [LARGE SCALE GENOMIC DNA]</scope>
    <source>
        <strain evidence="2 3">CBS 144469</strain>
    </source>
</reference>
<dbReference type="Proteomes" id="UP000521943">
    <property type="component" value="Unassembled WGS sequence"/>
</dbReference>
<name>A0A8H6HV31_9AGAR</name>
<proteinExistence type="predicted"/>
<accession>A0A8H6HV31</accession>
<dbReference type="OrthoDB" id="2683861at2759"/>
<evidence type="ECO:0000313" key="2">
    <source>
        <dbReference type="EMBL" id="KAF6753735.1"/>
    </source>
</evidence>
<comment type="caution">
    <text evidence="2">The sequence shown here is derived from an EMBL/GenBank/DDBJ whole genome shotgun (WGS) entry which is preliminary data.</text>
</comment>
<dbReference type="AlphaFoldDB" id="A0A8H6HV31"/>
<keyword evidence="3" id="KW-1185">Reference proteome</keyword>
<gene>
    <name evidence="2" type="ORF">DFP72DRAFT_1069305</name>
</gene>
<feature type="region of interest" description="Disordered" evidence="1">
    <location>
        <begin position="1"/>
        <end position="20"/>
    </location>
</feature>
<evidence type="ECO:0000256" key="1">
    <source>
        <dbReference type="SAM" id="MobiDB-lite"/>
    </source>
</evidence>
<sequence>MSIVLQQEDPAGSGDAWASLRKSGPNGTLPLMMLLLWWGRAAAPGPDNFREDSRDGWKALIADVSACFSVLIKTTVKRVEKRALDACEPGMSKRARGE</sequence>
<protein>
    <submittedName>
        <fullName evidence="2">Uncharacterized protein</fullName>
    </submittedName>
</protein>
<evidence type="ECO:0000313" key="3">
    <source>
        <dbReference type="Proteomes" id="UP000521943"/>
    </source>
</evidence>
<organism evidence="2 3">
    <name type="scientific">Ephemerocybe angulata</name>
    <dbReference type="NCBI Taxonomy" id="980116"/>
    <lineage>
        <taxon>Eukaryota</taxon>
        <taxon>Fungi</taxon>
        <taxon>Dikarya</taxon>
        <taxon>Basidiomycota</taxon>
        <taxon>Agaricomycotina</taxon>
        <taxon>Agaricomycetes</taxon>
        <taxon>Agaricomycetidae</taxon>
        <taxon>Agaricales</taxon>
        <taxon>Agaricineae</taxon>
        <taxon>Psathyrellaceae</taxon>
        <taxon>Ephemerocybe</taxon>
    </lineage>
</organism>